<dbReference type="HOGENOM" id="CLU_007321_1_1_1"/>
<protein>
    <submittedName>
        <fullName evidence="1">Uncharacterized protein</fullName>
    </submittedName>
</protein>
<dbReference type="SUPFAM" id="SSF48371">
    <property type="entry name" value="ARM repeat"/>
    <property type="match status" value="1"/>
</dbReference>
<dbReference type="InterPro" id="IPR040144">
    <property type="entry name" value="RAP1GDS1"/>
</dbReference>
<reference evidence="2" key="2">
    <citation type="submission" date="2015-01" db="EMBL/GenBank/DDBJ databases">
        <title>Evolutionary Origins and Diversification of the Mycorrhizal Mutualists.</title>
        <authorList>
            <consortium name="DOE Joint Genome Institute"/>
            <consortium name="Mycorrhizal Genomics Consortium"/>
            <person name="Kohler A."/>
            <person name="Kuo A."/>
            <person name="Nagy L.G."/>
            <person name="Floudas D."/>
            <person name="Copeland A."/>
            <person name="Barry K.W."/>
            <person name="Cichocki N."/>
            <person name="Veneault-Fourrey C."/>
            <person name="LaButti K."/>
            <person name="Lindquist E.A."/>
            <person name="Lipzen A."/>
            <person name="Lundell T."/>
            <person name="Morin E."/>
            <person name="Murat C."/>
            <person name="Riley R."/>
            <person name="Ohm R."/>
            <person name="Sun H."/>
            <person name="Tunlid A."/>
            <person name="Henrissat B."/>
            <person name="Grigoriev I.V."/>
            <person name="Hibbett D.S."/>
            <person name="Martin F."/>
        </authorList>
    </citation>
    <scope>NUCLEOTIDE SEQUENCE [LARGE SCALE GENOMIC DNA]</scope>
    <source>
        <strain evidence="2">h7</strain>
    </source>
</reference>
<dbReference type="GO" id="GO:0005085">
    <property type="term" value="F:guanyl-nucleotide exchange factor activity"/>
    <property type="evidence" value="ECO:0007669"/>
    <property type="project" value="InterPro"/>
</dbReference>
<evidence type="ECO:0000313" key="1">
    <source>
        <dbReference type="EMBL" id="KIM49163.1"/>
    </source>
</evidence>
<organism evidence="1 2">
    <name type="scientific">Hebeloma cylindrosporum</name>
    <dbReference type="NCBI Taxonomy" id="76867"/>
    <lineage>
        <taxon>Eukaryota</taxon>
        <taxon>Fungi</taxon>
        <taxon>Dikarya</taxon>
        <taxon>Basidiomycota</taxon>
        <taxon>Agaricomycotina</taxon>
        <taxon>Agaricomycetes</taxon>
        <taxon>Agaricomycetidae</taxon>
        <taxon>Agaricales</taxon>
        <taxon>Agaricineae</taxon>
        <taxon>Hymenogastraceae</taxon>
        <taxon>Hebeloma</taxon>
    </lineage>
</organism>
<dbReference type="InterPro" id="IPR016024">
    <property type="entry name" value="ARM-type_fold"/>
</dbReference>
<sequence>MASEVSIDLIQLERQLHDLSVSIRKIDAQDSWLGVETASRELANNLRVRSGPADNHTILGKTELPQTLTSLLASALKGSHFPVENRSAPVLEVLRAGANLCMDHDENRAALLEAGFPQAVLTLLEGYAETIPSPPDLRPLPLAIPHLKIVRTSIGVLLNASIGFDPVKFRLISLEATLTIIKLSSTIYPPTSWTSYQNNCSEEGFTEEWTLRSGISNWAWRTVSALKDVQNESLQIINSEILPWITAPLLKFCPPHHPEVSPLVDSDPYMLDNLVQTDVEFLEESCTLIESLSLDVEDFRLELGRATCYPTADESMSCLTAILNFIEYGSYSPLWRRPIFDEVDIKNKEKAFDICKAALIKSVVEVFGEEKNEDILWSESDPEHPAGLIVERLVSWIKEYSAKLDAGKQTGLDRDDLAICASLSLGNLARKANVATTLLSPPYSLAPILCSSHFISPSTDIKLKHGILGLLKHLSQFTKISPIIPKVLAEVGIIERIATSGILDEKGDAMADVIQLSAIGVCKHMCNGNLDHTFALVLPRVDNNPTGLSQILALIKRSDSISIKSEGSRVLVNVVKSLWFSERTLGPSEERQKKKDQCISILLTPECATTLTALIARSNRYPILVNEGIVAISLLSTHKLGGMNNLCSLFFKNVNAKTPCLGPLVLEALTTTLNGNLVTEEPLSANSEASSSLPTPSSRNDGLLVPRHALDMLVFALRNVDNPVNFPLEVRVNICTFFLQLQRYSSAHLARIKDVVLPVVEQVAEDSEDVVGEEKLAKAAKLLFETWTRSQPG</sequence>
<dbReference type="InterPro" id="IPR011989">
    <property type="entry name" value="ARM-like"/>
</dbReference>
<dbReference type="AlphaFoldDB" id="A0A0C2YHF6"/>
<dbReference type="PANTHER" id="PTHR10957">
    <property type="entry name" value="RAP1 GTPASE-GDP DISSOCIATION STIMULATOR 1"/>
    <property type="match status" value="1"/>
</dbReference>
<dbReference type="OrthoDB" id="26149at2759"/>
<dbReference type="Proteomes" id="UP000053424">
    <property type="component" value="Unassembled WGS sequence"/>
</dbReference>
<accession>A0A0C2YHF6</accession>
<evidence type="ECO:0000313" key="2">
    <source>
        <dbReference type="Proteomes" id="UP000053424"/>
    </source>
</evidence>
<reference evidence="1 2" key="1">
    <citation type="submission" date="2014-04" db="EMBL/GenBank/DDBJ databases">
        <authorList>
            <consortium name="DOE Joint Genome Institute"/>
            <person name="Kuo A."/>
            <person name="Gay G."/>
            <person name="Dore J."/>
            <person name="Kohler A."/>
            <person name="Nagy L.G."/>
            <person name="Floudas D."/>
            <person name="Copeland A."/>
            <person name="Barry K.W."/>
            <person name="Cichocki N."/>
            <person name="Veneault-Fourrey C."/>
            <person name="LaButti K."/>
            <person name="Lindquist E.A."/>
            <person name="Lipzen A."/>
            <person name="Lundell T."/>
            <person name="Morin E."/>
            <person name="Murat C."/>
            <person name="Sun H."/>
            <person name="Tunlid A."/>
            <person name="Henrissat B."/>
            <person name="Grigoriev I.V."/>
            <person name="Hibbett D.S."/>
            <person name="Martin F."/>
            <person name="Nordberg H.P."/>
            <person name="Cantor M.N."/>
            <person name="Hua S.X."/>
        </authorList>
    </citation>
    <scope>NUCLEOTIDE SEQUENCE [LARGE SCALE GENOMIC DNA]</scope>
    <source>
        <strain evidence="2">h7</strain>
    </source>
</reference>
<name>A0A0C2YHF6_HEBCY</name>
<dbReference type="STRING" id="686832.A0A0C2YHF6"/>
<dbReference type="EMBL" id="KN831768">
    <property type="protein sequence ID" value="KIM49163.1"/>
    <property type="molecule type" value="Genomic_DNA"/>
</dbReference>
<keyword evidence="2" id="KW-1185">Reference proteome</keyword>
<gene>
    <name evidence="1" type="ORF">M413DRAFT_98682</name>
</gene>
<proteinExistence type="predicted"/>
<dbReference type="Gene3D" id="1.25.10.10">
    <property type="entry name" value="Leucine-rich Repeat Variant"/>
    <property type="match status" value="1"/>
</dbReference>